<evidence type="ECO:0000313" key="12">
    <source>
        <dbReference type="Proteomes" id="UP000228767"/>
    </source>
</evidence>
<dbReference type="GO" id="GO:0008360">
    <property type="term" value="P:regulation of cell shape"/>
    <property type="evidence" value="ECO:0007669"/>
    <property type="project" value="UniProtKB-KW"/>
</dbReference>
<accession>A0A2H0REK3</accession>
<dbReference type="GO" id="GO:0006508">
    <property type="term" value="P:proteolysis"/>
    <property type="evidence" value="ECO:0007669"/>
    <property type="project" value="InterPro"/>
</dbReference>
<feature type="binding site" evidence="8">
    <location>
        <position position="240"/>
    </location>
    <ligand>
        <name>substrate</name>
    </ligand>
</feature>
<dbReference type="SUPFAM" id="SSF56601">
    <property type="entry name" value="beta-lactamase/transpeptidase-like"/>
    <property type="match status" value="1"/>
</dbReference>
<dbReference type="InterPro" id="IPR001967">
    <property type="entry name" value="Peptidase_S11_N"/>
</dbReference>
<gene>
    <name evidence="11" type="ORF">COV10_02945</name>
</gene>
<dbReference type="AlphaFoldDB" id="A0A2H0REK3"/>
<keyword evidence="5" id="KW-0573">Peptidoglycan synthesis</keyword>
<evidence type="ECO:0000256" key="9">
    <source>
        <dbReference type="RuleBase" id="RU004016"/>
    </source>
</evidence>
<name>A0A2H0REK3_9BACT</name>
<evidence type="ECO:0000256" key="8">
    <source>
        <dbReference type="PIRSR" id="PIRSR618044-2"/>
    </source>
</evidence>
<dbReference type="PANTHER" id="PTHR21581:SF6">
    <property type="entry name" value="TRAFFICKING PROTEIN PARTICLE COMPLEX SUBUNIT 12"/>
    <property type="match status" value="1"/>
</dbReference>
<evidence type="ECO:0000256" key="1">
    <source>
        <dbReference type="ARBA" id="ARBA00007164"/>
    </source>
</evidence>
<feature type="active site" evidence="7">
    <location>
        <position position="121"/>
    </location>
</feature>
<evidence type="ECO:0000313" key="11">
    <source>
        <dbReference type="EMBL" id="PIR44816.1"/>
    </source>
</evidence>
<feature type="domain" description="Peptidase S11 D-alanyl-D-alanine carboxypeptidase A N-terminal" evidence="10">
    <location>
        <begin position="109"/>
        <end position="270"/>
    </location>
</feature>
<dbReference type="GO" id="GO:0071555">
    <property type="term" value="P:cell wall organization"/>
    <property type="evidence" value="ECO:0007669"/>
    <property type="project" value="UniProtKB-KW"/>
</dbReference>
<feature type="domain" description="Peptidase S11 D-alanyl-D-alanine carboxypeptidase A N-terminal" evidence="10">
    <location>
        <begin position="46"/>
        <end position="90"/>
    </location>
</feature>
<protein>
    <recommendedName>
        <fullName evidence="10">Peptidase S11 D-alanyl-D-alanine carboxypeptidase A N-terminal domain-containing protein</fullName>
    </recommendedName>
</protein>
<evidence type="ECO:0000256" key="6">
    <source>
        <dbReference type="ARBA" id="ARBA00023316"/>
    </source>
</evidence>
<feature type="active site" description="Acyl-ester intermediate" evidence="7">
    <location>
        <position position="77"/>
    </location>
</feature>
<dbReference type="InterPro" id="IPR018044">
    <property type="entry name" value="Peptidase_S11"/>
</dbReference>
<dbReference type="GO" id="GO:0009252">
    <property type="term" value="P:peptidoglycan biosynthetic process"/>
    <property type="evidence" value="ECO:0007669"/>
    <property type="project" value="UniProtKB-KW"/>
</dbReference>
<sequence>MKLSAPLILSFVVISMLGYMGILRHSSTITQKEAPLTSLKRSFPEVELTARAAIVYDPITQKVLYDKEADLPLPLASLTKIMTAIVAVEQYGNNSPKSFADAQGQHTWTLITFLEKMLVSSSNYAAQAVTALANDTYDSNRWSGESIFVEAMNATADTLGLRNTLYLNTSGLDIDDTTAGAYGTARETATLLWYGASSQPEIFRATSNAIVNLKSREGALTDTENTNIIVERLPAVLASKTGFTDLAGGNLAIITDAGINHPIVIVVMGSGEAERFSDVERLSRATLQYFASDIGDLSKAVDSKDKTR</sequence>
<dbReference type="Pfam" id="PF00768">
    <property type="entry name" value="Peptidase_S11"/>
    <property type="match status" value="2"/>
</dbReference>
<keyword evidence="6" id="KW-0961">Cell wall biogenesis/degradation</keyword>
<keyword evidence="3" id="KW-0378">Hydrolase</keyword>
<dbReference type="GO" id="GO:0009002">
    <property type="term" value="F:serine-type D-Ala-D-Ala carboxypeptidase activity"/>
    <property type="evidence" value="ECO:0007669"/>
    <property type="project" value="InterPro"/>
</dbReference>
<evidence type="ECO:0000256" key="2">
    <source>
        <dbReference type="ARBA" id="ARBA00022729"/>
    </source>
</evidence>
<dbReference type="Gene3D" id="3.40.710.10">
    <property type="entry name" value="DD-peptidase/beta-lactamase superfamily"/>
    <property type="match status" value="1"/>
</dbReference>
<dbReference type="PANTHER" id="PTHR21581">
    <property type="entry name" value="D-ALANYL-D-ALANINE CARBOXYPEPTIDASE"/>
    <property type="match status" value="1"/>
</dbReference>
<evidence type="ECO:0000256" key="3">
    <source>
        <dbReference type="ARBA" id="ARBA00022801"/>
    </source>
</evidence>
<keyword evidence="2" id="KW-0732">Signal</keyword>
<evidence type="ECO:0000256" key="7">
    <source>
        <dbReference type="PIRSR" id="PIRSR618044-1"/>
    </source>
</evidence>
<dbReference type="InterPro" id="IPR012338">
    <property type="entry name" value="Beta-lactam/transpept-like"/>
</dbReference>
<evidence type="ECO:0000256" key="5">
    <source>
        <dbReference type="ARBA" id="ARBA00022984"/>
    </source>
</evidence>
<comment type="similarity">
    <text evidence="1 9">Belongs to the peptidase S11 family.</text>
</comment>
<feature type="active site" description="Proton acceptor" evidence="7">
    <location>
        <position position="80"/>
    </location>
</feature>
<evidence type="ECO:0000259" key="10">
    <source>
        <dbReference type="Pfam" id="PF00768"/>
    </source>
</evidence>
<proteinExistence type="inferred from homology"/>
<reference evidence="11 12" key="1">
    <citation type="submission" date="2017-09" db="EMBL/GenBank/DDBJ databases">
        <title>Depth-based differentiation of microbial function through sediment-hosted aquifers and enrichment of novel symbionts in the deep terrestrial subsurface.</title>
        <authorList>
            <person name="Probst A.J."/>
            <person name="Ladd B."/>
            <person name="Jarett J.K."/>
            <person name="Geller-Mcgrath D.E."/>
            <person name="Sieber C.M."/>
            <person name="Emerson J.B."/>
            <person name="Anantharaman K."/>
            <person name="Thomas B.C."/>
            <person name="Malmstrom R."/>
            <person name="Stieglmeier M."/>
            <person name="Klingl A."/>
            <person name="Woyke T."/>
            <person name="Ryan C.M."/>
            <person name="Banfield J.F."/>
        </authorList>
    </citation>
    <scope>NUCLEOTIDE SEQUENCE [LARGE SCALE GENOMIC DNA]</scope>
    <source>
        <strain evidence="11">CG10_big_fil_rev_8_21_14_0_10_51_16</strain>
    </source>
</reference>
<dbReference type="EMBL" id="PCYI01000019">
    <property type="protein sequence ID" value="PIR44816.1"/>
    <property type="molecule type" value="Genomic_DNA"/>
</dbReference>
<evidence type="ECO:0000256" key="4">
    <source>
        <dbReference type="ARBA" id="ARBA00022960"/>
    </source>
</evidence>
<comment type="caution">
    <text evidence="11">The sequence shown here is derived from an EMBL/GenBank/DDBJ whole genome shotgun (WGS) entry which is preliminary data.</text>
</comment>
<dbReference type="Proteomes" id="UP000228767">
    <property type="component" value="Unassembled WGS sequence"/>
</dbReference>
<keyword evidence="4" id="KW-0133">Cell shape</keyword>
<organism evidence="11 12">
    <name type="scientific">Candidatus Vogelbacteria bacterium CG10_big_fil_rev_8_21_14_0_10_51_16</name>
    <dbReference type="NCBI Taxonomy" id="1975045"/>
    <lineage>
        <taxon>Bacteria</taxon>
        <taxon>Candidatus Vogeliibacteriota</taxon>
    </lineage>
</organism>
<dbReference type="PRINTS" id="PR00725">
    <property type="entry name" value="DADACBPTASE1"/>
</dbReference>